<dbReference type="EMBL" id="GU191334">
    <property type="protein sequence ID" value="ADA63561.1"/>
    <property type="molecule type" value="Genomic_DNA"/>
</dbReference>
<dbReference type="HAMAP" id="MF_00382">
    <property type="entry name" value="Ribosomal_bL20"/>
    <property type="match status" value="1"/>
</dbReference>
<evidence type="ECO:0000313" key="10">
    <source>
        <dbReference type="EMBL" id="ADA63561.1"/>
    </source>
</evidence>
<evidence type="ECO:0000256" key="3">
    <source>
        <dbReference type="ARBA" id="ARBA00022884"/>
    </source>
</evidence>
<keyword evidence="4 7" id="KW-0689">Ribosomal protein</keyword>
<dbReference type="GO" id="GO:0019843">
    <property type="term" value="F:rRNA binding"/>
    <property type="evidence" value="ECO:0007669"/>
    <property type="project" value="UniProtKB-UniRule"/>
</dbReference>
<dbReference type="Pfam" id="PF00453">
    <property type="entry name" value="Ribosomal_L20"/>
    <property type="match status" value="1"/>
</dbReference>
<dbReference type="Gene3D" id="6.10.160.10">
    <property type="match status" value="1"/>
</dbReference>
<proteinExistence type="inferred from homology"/>
<evidence type="ECO:0000256" key="2">
    <source>
        <dbReference type="ARBA" id="ARBA00022730"/>
    </source>
</evidence>
<keyword evidence="2 7" id="KW-0699">rRNA-binding</keyword>
<comment type="similarity">
    <text evidence="1 7 8">Belongs to the bacterial ribosomal protein bL20 family.</text>
</comment>
<geneLocation type="chloroplast" evidence="10"/>
<keyword evidence="10" id="KW-0934">Plastid</keyword>
<name>E3T2S3_EQUAR</name>
<comment type="subcellular location">
    <subcellularLocation>
        <location evidence="7">Plastid</location>
        <location evidence="7">Chloroplast</location>
    </subcellularLocation>
</comment>
<evidence type="ECO:0000256" key="9">
    <source>
        <dbReference type="RuleBase" id="RU004311"/>
    </source>
</evidence>
<protein>
    <recommendedName>
        <fullName evidence="6 7">Large ribosomal subunit protein bL20c</fullName>
    </recommendedName>
</protein>
<dbReference type="GO" id="GO:0000027">
    <property type="term" value="P:ribosomal large subunit assembly"/>
    <property type="evidence" value="ECO:0007669"/>
    <property type="project" value="UniProtKB-UniRule"/>
</dbReference>
<dbReference type="GO" id="GO:0003735">
    <property type="term" value="F:structural constituent of ribosome"/>
    <property type="evidence" value="ECO:0007669"/>
    <property type="project" value="InterPro"/>
</dbReference>
<dbReference type="AlphaFoldDB" id="E3T2S3"/>
<dbReference type="NCBIfam" id="TIGR01032">
    <property type="entry name" value="rplT_bact"/>
    <property type="match status" value="1"/>
</dbReference>
<dbReference type="PROSITE" id="PS00937">
    <property type="entry name" value="RIBOSOMAL_L20"/>
    <property type="match status" value="1"/>
</dbReference>
<reference evidence="10" key="1">
    <citation type="journal article" date="2010" name="BMC Evol. Biol.">
        <title>Complete plastome sequences of Equisetum arvense and Isoetes flaccida: implications for phylogeny and plastid genome evolution of early land plant lineages.</title>
        <authorList>
            <person name="Karol K.G."/>
            <person name="Arumuganathan K."/>
            <person name="Boore J.L."/>
            <person name="Duffy A.M."/>
            <person name="Everett K.D."/>
            <person name="Hall J.D."/>
            <person name="Hansen S.K."/>
            <person name="Kuehl J.V."/>
            <person name="Mandoli D.F."/>
            <person name="Mishler B.D."/>
            <person name="Olmstead R.G."/>
            <person name="Renzaglia K.S."/>
            <person name="Wolf P.G."/>
        </authorList>
    </citation>
    <scope>NUCLEOTIDE SEQUENCE [LARGE SCALE GENOMIC DNA]</scope>
</reference>
<dbReference type="RefSeq" id="YP_004021762.1">
    <property type="nucleotide sequence ID" value="NC_014699.1"/>
</dbReference>
<dbReference type="PRINTS" id="PR00062">
    <property type="entry name" value="RIBOSOMALL20"/>
</dbReference>
<organism evidence="10">
    <name type="scientific">Equisetum arvense</name>
    <name type="common">Field horsetail</name>
    <name type="synonym">Common horsetail</name>
    <dbReference type="NCBI Taxonomy" id="3258"/>
    <lineage>
        <taxon>Eukaryota</taxon>
        <taxon>Viridiplantae</taxon>
        <taxon>Streptophyta</taxon>
        <taxon>Embryophyta</taxon>
        <taxon>Tracheophyta</taxon>
        <taxon>Polypodiopsida</taxon>
        <taxon>Equisetidae</taxon>
        <taxon>Equisetales</taxon>
        <taxon>Equisetaceae</taxon>
        <taxon>Equisetum</taxon>
    </lineage>
</organism>
<dbReference type="InterPro" id="IPR035566">
    <property type="entry name" value="Ribosomal_protein_bL20_C"/>
</dbReference>
<gene>
    <name evidence="7 10" type="primary">rpl20</name>
</gene>
<evidence type="ECO:0000256" key="6">
    <source>
        <dbReference type="ARBA" id="ARBA00035295"/>
    </source>
</evidence>
<evidence type="ECO:0000256" key="4">
    <source>
        <dbReference type="ARBA" id="ARBA00022980"/>
    </source>
</evidence>
<evidence type="ECO:0000256" key="5">
    <source>
        <dbReference type="ARBA" id="ARBA00023274"/>
    </source>
</evidence>
<dbReference type="GO" id="GO:0006412">
    <property type="term" value="P:translation"/>
    <property type="evidence" value="ECO:0007669"/>
    <property type="project" value="InterPro"/>
</dbReference>
<sequence>MTRVKRGFGARKYRTKILKIASGFKGSHSKLFRTANQQVLRALTFSYRDRNNRKRDLRRLWITRINATARKNGMSYNNLISFLYKNSIYLNRKTLAQMAILDNECFSDIIKNIKY</sequence>
<dbReference type="Gene3D" id="1.10.1900.20">
    <property type="entry name" value="Ribosomal protein L20"/>
    <property type="match status" value="1"/>
</dbReference>
<evidence type="ECO:0000256" key="1">
    <source>
        <dbReference type="ARBA" id="ARBA00007698"/>
    </source>
</evidence>
<dbReference type="InterPro" id="IPR049946">
    <property type="entry name" value="RIBOSOMAL_L20_CS"/>
</dbReference>
<dbReference type="FunFam" id="1.10.1900.20:FF:000001">
    <property type="entry name" value="50S ribosomal protein L20"/>
    <property type="match status" value="1"/>
</dbReference>
<dbReference type="GeneID" id="9978453"/>
<accession>E3T2S3</accession>
<dbReference type="InterPro" id="IPR005813">
    <property type="entry name" value="Ribosomal_bL20"/>
</dbReference>
<dbReference type="GO" id="GO:1990904">
    <property type="term" value="C:ribonucleoprotein complex"/>
    <property type="evidence" value="ECO:0007669"/>
    <property type="project" value="UniProtKB-KW"/>
</dbReference>
<comment type="function">
    <text evidence="7 9">Binds directly to 23S ribosomal RNA and is necessary for the in vitro assembly process of the 50S ribosomal subunit. It is not involved in the protein synthesizing functions of that subunit.</text>
</comment>
<keyword evidence="10" id="KW-0150">Chloroplast</keyword>
<keyword evidence="3 7" id="KW-0694">RNA-binding</keyword>
<keyword evidence="5 7" id="KW-0687">Ribonucleoprotein</keyword>
<dbReference type="GO" id="GO:0005840">
    <property type="term" value="C:ribosome"/>
    <property type="evidence" value="ECO:0007669"/>
    <property type="project" value="UniProtKB-KW"/>
</dbReference>
<evidence type="ECO:0000256" key="8">
    <source>
        <dbReference type="RuleBase" id="RU000561"/>
    </source>
</evidence>
<dbReference type="CDD" id="cd07026">
    <property type="entry name" value="Ribosomal_L20"/>
    <property type="match status" value="1"/>
</dbReference>
<evidence type="ECO:0000256" key="7">
    <source>
        <dbReference type="HAMAP-Rule" id="MF_00382"/>
    </source>
</evidence>
<dbReference type="SUPFAM" id="SSF74731">
    <property type="entry name" value="Ribosomal protein L20"/>
    <property type="match status" value="1"/>
</dbReference>
<dbReference type="PANTHER" id="PTHR10986">
    <property type="entry name" value="39S RIBOSOMAL PROTEIN L20"/>
    <property type="match status" value="1"/>
</dbReference>
<dbReference type="GO" id="GO:0009507">
    <property type="term" value="C:chloroplast"/>
    <property type="evidence" value="ECO:0007669"/>
    <property type="project" value="UniProtKB-SubCell"/>
</dbReference>